<keyword evidence="8" id="KW-1185">Reference proteome</keyword>
<keyword evidence="3 5" id="KW-1133">Transmembrane helix</keyword>
<protein>
    <recommendedName>
        <fullName evidence="6">ABC-2 type transporter transmembrane domain-containing protein</fullName>
    </recommendedName>
</protein>
<feature type="transmembrane region" description="Helical" evidence="5">
    <location>
        <begin position="21"/>
        <end position="43"/>
    </location>
</feature>
<evidence type="ECO:0000256" key="2">
    <source>
        <dbReference type="ARBA" id="ARBA00022692"/>
    </source>
</evidence>
<feature type="domain" description="ABC-2 type transporter transmembrane" evidence="6">
    <location>
        <begin position="21"/>
        <end position="201"/>
    </location>
</feature>
<keyword evidence="4 5" id="KW-0472">Membrane</keyword>
<sequence length="210" mass="21641">MTEILPGADLTTPAGWANAEFLSMVAPGFLIAVAVISGMRATAAEEEAKTLGMSLSAPVSRTTFLAAKSVATVLLVGLMGVMVLVGLWVADLSGDLGLSTSGMVAAALHTTMLGLVVGAVTITAGVLVGRKRPTMVIGAGFAGLSFAIASFFPLSESLSSWARISPWYHYNASDPLVNGADWGSLTVLAITAVVVLAIGFWDFPRKDLRG</sequence>
<dbReference type="InterPro" id="IPR013525">
    <property type="entry name" value="ABC2_TM"/>
</dbReference>
<dbReference type="Pfam" id="PF12698">
    <property type="entry name" value="ABC2_membrane_3"/>
    <property type="match status" value="1"/>
</dbReference>
<comment type="subcellular location">
    <subcellularLocation>
        <location evidence="1">Membrane</location>
        <topology evidence="1">Multi-pass membrane protein</topology>
    </subcellularLocation>
</comment>
<evidence type="ECO:0000313" key="8">
    <source>
        <dbReference type="Proteomes" id="UP001321475"/>
    </source>
</evidence>
<evidence type="ECO:0000256" key="4">
    <source>
        <dbReference type="ARBA" id="ARBA00023136"/>
    </source>
</evidence>
<dbReference type="PANTHER" id="PTHR37305:SF1">
    <property type="entry name" value="MEMBRANE PROTEIN"/>
    <property type="match status" value="1"/>
</dbReference>
<evidence type="ECO:0000256" key="1">
    <source>
        <dbReference type="ARBA" id="ARBA00004141"/>
    </source>
</evidence>
<feature type="transmembrane region" description="Helical" evidence="5">
    <location>
        <begin position="64"/>
        <end position="90"/>
    </location>
</feature>
<reference evidence="8" key="1">
    <citation type="journal article" date="2019" name="Int. J. Syst. Evol. Microbiol.">
        <title>The Global Catalogue of Microorganisms (GCM) 10K type strain sequencing project: providing services to taxonomists for standard genome sequencing and annotation.</title>
        <authorList>
            <consortium name="The Broad Institute Genomics Platform"/>
            <consortium name="The Broad Institute Genome Sequencing Center for Infectious Disease"/>
            <person name="Wu L."/>
            <person name="Ma J."/>
        </authorList>
    </citation>
    <scope>NUCLEOTIDE SEQUENCE [LARGE SCALE GENOMIC DNA]</scope>
    <source>
        <strain evidence="8">NBRC 108565</strain>
    </source>
</reference>
<gene>
    <name evidence="7" type="ORF">GCM10025865_11130</name>
</gene>
<organism evidence="7 8">
    <name type="scientific">Paraoerskovia sediminicola</name>
    <dbReference type="NCBI Taxonomy" id="1138587"/>
    <lineage>
        <taxon>Bacteria</taxon>
        <taxon>Bacillati</taxon>
        <taxon>Actinomycetota</taxon>
        <taxon>Actinomycetes</taxon>
        <taxon>Micrococcales</taxon>
        <taxon>Cellulomonadaceae</taxon>
        <taxon>Paraoerskovia</taxon>
    </lineage>
</organism>
<dbReference type="RefSeq" id="WP_286218894.1">
    <property type="nucleotide sequence ID" value="NZ_AP027729.1"/>
</dbReference>
<evidence type="ECO:0000256" key="5">
    <source>
        <dbReference type="SAM" id="Phobius"/>
    </source>
</evidence>
<feature type="transmembrane region" description="Helical" evidence="5">
    <location>
        <begin position="102"/>
        <end position="128"/>
    </location>
</feature>
<feature type="transmembrane region" description="Helical" evidence="5">
    <location>
        <begin position="182"/>
        <end position="201"/>
    </location>
</feature>
<dbReference type="EMBL" id="AP027729">
    <property type="protein sequence ID" value="BDZ41814.1"/>
    <property type="molecule type" value="Genomic_DNA"/>
</dbReference>
<accession>A0ABM8G112</accession>
<dbReference type="Proteomes" id="UP001321475">
    <property type="component" value="Chromosome"/>
</dbReference>
<feature type="transmembrane region" description="Helical" evidence="5">
    <location>
        <begin position="135"/>
        <end position="154"/>
    </location>
</feature>
<evidence type="ECO:0000256" key="3">
    <source>
        <dbReference type="ARBA" id="ARBA00022989"/>
    </source>
</evidence>
<proteinExistence type="predicted"/>
<dbReference type="PANTHER" id="PTHR37305">
    <property type="entry name" value="INTEGRAL MEMBRANE PROTEIN-RELATED"/>
    <property type="match status" value="1"/>
</dbReference>
<evidence type="ECO:0000313" key="7">
    <source>
        <dbReference type="EMBL" id="BDZ41814.1"/>
    </source>
</evidence>
<name>A0ABM8G112_9CELL</name>
<evidence type="ECO:0000259" key="6">
    <source>
        <dbReference type="Pfam" id="PF12698"/>
    </source>
</evidence>
<keyword evidence="2 5" id="KW-0812">Transmembrane</keyword>